<dbReference type="PANTHER" id="PTHR22916:SF3">
    <property type="entry name" value="UDP-GLCNAC:BETAGAL BETA-1,3-N-ACETYLGLUCOSAMINYLTRANSFERASE-LIKE PROTEIN 1"/>
    <property type="match status" value="1"/>
</dbReference>
<keyword evidence="3" id="KW-1185">Reference proteome</keyword>
<dbReference type="GO" id="GO:0016758">
    <property type="term" value="F:hexosyltransferase activity"/>
    <property type="evidence" value="ECO:0007669"/>
    <property type="project" value="UniProtKB-ARBA"/>
</dbReference>
<evidence type="ECO:0000313" key="3">
    <source>
        <dbReference type="Proteomes" id="UP000192796"/>
    </source>
</evidence>
<dbReference type="Pfam" id="PF00535">
    <property type="entry name" value="Glycos_transf_2"/>
    <property type="match status" value="1"/>
</dbReference>
<evidence type="ECO:0000313" key="2">
    <source>
        <dbReference type="EMBL" id="OQP66899.1"/>
    </source>
</evidence>
<dbReference type="RefSeq" id="WP_081144598.1">
    <property type="nucleotide sequence ID" value="NZ_LVYD01000001.1"/>
</dbReference>
<feature type="domain" description="Glycosyltransferase 2-like" evidence="1">
    <location>
        <begin position="14"/>
        <end position="176"/>
    </location>
</feature>
<accession>A0A1V9G8C2</accession>
<reference evidence="2 3" key="1">
    <citation type="submission" date="2016-03" db="EMBL/GenBank/DDBJ databases">
        <title>Niastella vici sp. nov., isolated from farmland soil.</title>
        <authorList>
            <person name="Chen L."/>
            <person name="Wang D."/>
            <person name="Yang S."/>
            <person name="Wang G."/>
        </authorList>
    </citation>
    <scope>NUCLEOTIDE SEQUENCE [LARGE SCALE GENOMIC DNA]</scope>
    <source>
        <strain evidence="2 3">DJ57</strain>
    </source>
</reference>
<protein>
    <recommendedName>
        <fullName evidence="1">Glycosyltransferase 2-like domain-containing protein</fullName>
    </recommendedName>
</protein>
<dbReference type="InterPro" id="IPR001173">
    <property type="entry name" value="Glyco_trans_2-like"/>
</dbReference>
<dbReference type="EMBL" id="LVYD01000001">
    <property type="protein sequence ID" value="OQP66899.1"/>
    <property type="molecule type" value="Genomic_DNA"/>
</dbReference>
<comment type="caution">
    <text evidence="2">The sequence shown here is derived from an EMBL/GenBank/DDBJ whole genome shotgun (WGS) entry which is preliminary data.</text>
</comment>
<dbReference type="PANTHER" id="PTHR22916">
    <property type="entry name" value="GLYCOSYLTRANSFERASE"/>
    <property type="match status" value="1"/>
</dbReference>
<dbReference type="CDD" id="cd00761">
    <property type="entry name" value="Glyco_tranf_GTA_type"/>
    <property type="match status" value="1"/>
</dbReference>
<gene>
    <name evidence="2" type="ORF">A3860_00580</name>
</gene>
<dbReference type="InterPro" id="IPR029044">
    <property type="entry name" value="Nucleotide-diphossugar_trans"/>
</dbReference>
<dbReference type="Gene3D" id="3.90.550.10">
    <property type="entry name" value="Spore Coat Polysaccharide Biosynthesis Protein SpsA, Chain A"/>
    <property type="match status" value="1"/>
</dbReference>
<proteinExistence type="predicted"/>
<organism evidence="2 3">
    <name type="scientific">Niastella vici</name>
    <dbReference type="NCBI Taxonomy" id="1703345"/>
    <lineage>
        <taxon>Bacteria</taxon>
        <taxon>Pseudomonadati</taxon>
        <taxon>Bacteroidota</taxon>
        <taxon>Chitinophagia</taxon>
        <taxon>Chitinophagales</taxon>
        <taxon>Chitinophagaceae</taxon>
        <taxon>Niastella</taxon>
    </lineage>
</organism>
<dbReference type="SUPFAM" id="SSF53448">
    <property type="entry name" value="Nucleotide-diphospho-sugar transferases"/>
    <property type="match status" value="1"/>
</dbReference>
<sequence>MHPKDINGNRPIVSIITPSFNRGDIVFETASSIFKQTYTNWEWVIVDDGSTDNSLEVLNGFAEKDARIKVFQRNREPKGACTCRNIAVENSSGQYVLFLDTDDLLAPFCLEQRVQAANESPESDFIVFSMLLFKKQPDDMGVLWNIDTDEDDVTRLLLGDPVCQGTGTLWKKDSFNKAGMWNENLRLWQDVELHLRSILNGFSYKKRLDLDPDVYIRVSEVSLSRTGYHSRPKLQSRMLVFTETTISIENKNEKSKYKRGLRNMGVDLISSAIRSNCFEEAKTLLGFCITHNILSGSDEKFFLKYIGLKKFKLLSIPFLNHYFEKKLKALHIPVESYLGKIKYSHPIQFS</sequence>
<dbReference type="AlphaFoldDB" id="A0A1V9G8C2"/>
<dbReference type="Proteomes" id="UP000192796">
    <property type="component" value="Unassembled WGS sequence"/>
</dbReference>
<name>A0A1V9G8C2_9BACT</name>
<dbReference type="OrthoDB" id="597270at2"/>
<evidence type="ECO:0000259" key="1">
    <source>
        <dbReference type="Pfam" id="PF00535"/>
    </source>
</evidence>
<dbReference type="STRING" id="1703345.A3860_00580"/>